<organism evidence="1 2">
    <name type="scientific">Mizuhopecten yessoensis</name>
    <name type="common">Japanese scallop</name>
    <name type="synonym">Patinopecten yessoensis</name>
    <dbReference type="NCBI Taxonomy" id="6573"/>
    <lineage>
        <taxon>Eukaryota</taxon>
        <taxon>Metazoa</taxon>
        <taxon>Spiralia</taxon>
        <taxon>Lophotrochozoa</taxon>
        <taxon>Mollusca</taxon>
        <taxon>Bivalvia</taxon>
        <taxon>Autobranchia</taxon>
        <taxon>Pteriomorphia</taxon>
        <taxon>Pectinida</taxon>
        <taxon>Pectinoidea</taxon>
        <taxon>Pectinidae</taxon>
        <taxon>Mizuhopecten</taxon>
    </lineage>
</organism>
<dbReference type="EMBL" id="NEDP02004672">
    <property type="protein sequence ID" value="OWF44802.1"/>
    <property type="molecule type" value="Genomic_DNA"/>
</dbReference>
<reference evidence="1 2" key="1">
    <citation type="journal article" date="2017" name="Nat. Ecol. Evol.">
        <title>Scallop genome provides insights into evolution of bilaterian karyotype and development.</title>
        <authorList>
            <person name="Wang S."/>
            <person name="Zhang J."/>
            <person name="Jiao W."/>
            <person name="Li J."/>
            <person name="Xun X."/>
            <person name="Sun Y."/>
            <person name="Guo X."/>
            <person name="Huan P."/>
            <person name="Dong B."/>
            <person name="Zhang L."/>
            <person name="Hu X."/>
            <person name="Sun X."/>
            <person name="Wang J."/>
            <person name="Zhao C."/>
            <person name="Wang Y."/>
            <person name="Wang D."/>
            <person name="Huang X."/>
            <person name="Wang R."/>
            <person name="Lv J."/>
            <person name="Li Y."/>
            <person name="Zhang Z."/>
            <person name="Liu B."/>
            <person name="Lu W."/>
            <person name="Hui Y."/>
            <person name="Liang J."/>
            <person name="Zhou Z."/>
            <person name="Hou R."/>
            <person name="Li X."/>
            <person name="Liu Y."/>
            <person name="Li H."/>
            <person name="Ning X."/>
            <person name="Lin Y."/>
            <person name="Zhao L."/>
            <person name="Xing Q."/>
            <person name="Dou J."/>
            <person name="Li Y."/>
            <person name="Mao J."/>
            <person name="Guo H."/>
            <person name="Dou H."/>
            <person name="Li T."/>
            <person name="Mu C."/>
            <person name="Jiang W."/>
            <person name="Fu Q."/>
            <person name="Fu X."/>
            <person name="Miao Y."/>
            <person name="Liu J."/>
            <person name="Yu Q."/>
            <person name="Li R."/>
            <person name="Liao H."/>
            <person name="Li X."/>
            <person name="Kong Y."/>
            <person name="Jiang Z."/>
            <person name="Chourrout D."/>
            <person name="Li R."/>
            <person name="Bao Z."/>
        </authorList>
    </citation>
    <scope>NUCLEOTIDE SEQUENCE [LARGE SCALE GENOMIC DNA]</scope>
    <source>
        <strain evidence="1 2">PY_sf001</strain>
    </source>
</reference>
<accession>A0A210Q7S8</accession>
<name>A0A210Q7S8_MIZYE</name>
<evidence type="ECO:0000313" key="2">
    <source>
        <dbReference type="Proteomes" id="UP000242188"/>
    </source>
</evidence>
<gene>
    <name evidence="1" type="ORF">KP79_PYT22329</name>
</gene>
<protein>
    <submittedName>
        <fullName evidence="1">Uncharacterized protein</fullName>
    </submittedName>
</protein>
<dbReference type="Proteomes" id="UP000242188">
    <property type="component" value="Unassembled WGS sequence"/>
</dbReference>
<comment type="caution">
    <text evidence="1">The sequence shown here is derived from an EMBL/GenBank/DDBJ whole genome shotgun (WGS) entry which is preliminary data.</text>
</comment>
<sequence length="100" mass="11758">MLGVQHVIVGSLVPRPRRMTQGKYHQKRRKINHILKMTSNQGVFPFWNHAFMKNKFISHDGVHLIRAGNKKFYFSIQTAIHRSHAQTARPPDRPHLLRQN</sequence>
<dbReference type="AlphaFoldDB" id="A0A210Q7S8"/>
<keyword evidence="2" id="KW-1185">Reference proteome</keyword>
<evidence type="ECO:0000313" key="1">
    <source>
        <dbReference type="EMBL" id="OWF44802.1"/>
    </source>
</evidence>
<proteinExistence type="predicted"/>